<dbReference type="InterPro" id="IPR000182">
    <property type="entry name" value="GNAT_dom"/>
</dbReference>
<dbReference type="AlphaFoldDB" id="A0A7S7SJQ0"/>
<keyword evidence="3" id="KW-1185">Reference proteome</keyword>
<proteinExistence type="predicted"/>
<dbReference type="EMBL" id="CP063849">
    <property type="protein sequence ID" value="QOY87474.1"/>
    <property type="molecule type" value="Genomic_DNA"/>
</dbReference>
<evidence type="ECO:0000313" key="2">
    <source>
        <dbReference type="EMBL" id="QOY87474.1"/>
    </source>
</evidence>
<dbReference type="Pfam" id="PF00583">
    <property type="entry name" value="Acetyltransf_1"/>
    <property type="match status" value="1"/>
</dbReference>
<feature type="domain" description="N-acetyltransferase" evidence="1">
    <location>
        <begin position="1"/>
        <end position="150"/>
    </location>
</feature>
<dbReference type="Gene3D" id="3.40.630.30">
    <property type="match status" value="1"/>
</dbReference>
<dbReference type="Proteomes" id="UP000593892">
    <property type="component" value="Chromosome"/>
</dbReference>
<dbReference type="InterPro" id="IPR016181">
    <property type="entry name" value="Acyl_CoA_acyltransferase"/>
</dbReference>
<evidence type="ECO:0000313" key="3">
    <source>
        <dbReference type="Proteomes" id="UP000593892"/>
    </source>
</evidence>
<dbReference type="InterPro" id="IPR052777">
    <property type="entry name" value="Acetyltransferase_Enz"/>
</dbReference>
<dbReference type="KEGG" id="pfer:IRI77_32760"/>
<name>A0A7S7SJQ0_PALFE</name>
<sequence length="153" mass="16723">MDLHVAETAADFEIARELFREYAQTPGVSVCVVGFEEELSSLETAYEAVVLAVHEGSAVGCGAMRPLGGGSAEMKRLYVRPFFRGLKAGRAMAEWLIEAARSRGYSALRLDTLPSMEAAQSLYRALGFQVIPPYSQANPAEAICYELWLRAAE</sequence>
<gene>
    <name evidence="2" type="ORF">IRI77_32760</name>
</gene>
<reference evidence="2 3" key="1">
    <citation type="submission" date="2020-10" db="EMBL/GenBank/DDBJ databases">
        <title>Complete genome sequence of Paludibaculum fermentans P105T, a facultatively anaerobic acidobacterium capable of dissimilatory Fe(III) reduction.</title>
        <authorList>
            <person name="Dedysh S.N."/>
            <person name="Beletsky A.V."/>
            <person name="Kulichevskaya I.S."/>
            <person name="Mardanov A.V."/>
            <person name="Ravin N.V."/>
        </authorList>
    </citation>
    <scope>NUCLEOTIDE SEQUENCE [LARGE SCALE GENOMIC DNA]</scope>
    <source>
        <strain evidence="2 3">P105</strain>
    </source>
</reference>
<dbReference type="CDD" id="cd04301">
    <property type="entry name" value="NAT_SF"/>
    <property type="match status" value="1"/>
</dbReference>
<dbReference type="PROSITE" id="PS51186">
    <property type="entry name" value="GNAT"/>
    <property type="match status" value="1"/>
</dbReference>
<dbReference type="GO" id="GO:0016747">
    <property type="term" value="F:acyltransferase activity, transferring groups other than amino-acyl groups"/>
    <property type="evidence" value="ECO:0007669"/>
    <property type="project" value="InterPro"/>
</dbReference>
<dbReference type="RefSeq" id="WP_194449143.1">
    <property type="nucleotide sequence ID" value="NZ_CP063849.1"/>
</dbReference>
<dbReference type="PANTHER" id="PTHR43305:SF1">
    <property type="entry name" value="FAMILY N-ACETYLTRANSFERASE, PUTATIVE (AFU_ORTHOLOGUE AFUA_2G01380)-RELATED"/>
    <property type="match status" value="1"/>
</dbReference>
<dbReference type="PANTHER" id="PTHR43305">
    <property type="entry name" value="FAMILY N-ACETYLTRANSFERASE, PUTATIVE (AFU_ORTHOLOGUE AFUA_2G01380)-RELATED"/>
    <property type="match status" value="1"/>
</dbReference>
<keyword evidence="2" id="KW-0808">Transferase</keyword>
<organism evidence="2 3">
    <name type="scientific">Paludibaculum fermentans</name>
    <dbReference type="NCBI Taxonomy" id="1473598"/>
    <lineage>
        <taxon>Bacteria</taxon>
        <taxon>Pseudomonadati</taxon>
        <taxon>Acidobacteriota</taxon>
        <taxon>Terriglobia</taxon>
        <taxon>Bryobacterales</taxon>
        <taxon>Bryobacteraceae</taxon>
        <taxon>Paludibaculum</taxon>
    </lineage>
</organism>
<dbReference type="SUPFAM" id="SSF55729">
    <property type="entry name" value="Acyl-CoA N-acyltransferases (Nat)"/>
    <property type="match status" value="1"/>
</dbReference>
<accession>A0A7S7SJQ0</accession>
<evidence type="ECO:0000259" key="1">
    <source>
        <dbReference type="PROSITE" id="PS51186"/>
    </source>
</evidence>
<protein>
    <submittedName>
        <fullName evidence="2">GNAT family N-acetyltransferase</fullName>
    </submittedName>
</protein>